<accession>A0ABW6FFV6</accession>
<proteinExistence type="predicted"/>
<dbReference type="EC" id="2.3.1.39" evidence="1"/>
<dbReference type="Gene3D" id="3.40.366.10">
    <property type="entry name" value="Malonyl-Coenzyme A Acyl Carrier Protein, domain 2"/>
    <property type="match status" value="1"/>
</dbReference>
<dbReference type="RefSeq" id="WP_386706627.1">
    <property type="nucleotide sequence ID" value="NZ_JBHXIJ010000001.1"/>
</dbReference>
<evidence type="ECO:0000313" key="6">
    <source>
        <dbReference type="Proteomes" id="UP001598448"/>
    </source>
</evidence>
<keyword evidence="3 5" id="KW-0012">Acyltransferase</keyword>
<dbReference type="PANTHER" id="PTHR42681:SF1">
    <property type="entry name" value="MALONYL-COA-ACYL CARRIER PROTEIN TRANSACYLASE, MITOCHONDRIAL"/>
    <property type="match status" value="1"/>
</dbReference>
<comment type="caution">
    <text evidence="5">The sequence shown here is derived from an EMBL/GenBank/DDBJ whole genome shotgun (WGS) entry which is preliminary data.</text>
</comment>
<reference evidence="5 6" key="1">
    <citation type="submission" date="2024-09" db="EMBL/GenBank/DDBJ databases">
        <title>The Natural Products Discovery Center: Release of the First 8490 Sequenced Strains for Exploring Actinobacteria Biosynthetic Diversity.</title>
        <authorList>
            <person name="Kalkreuter E."/>
            <person name="Kautsar S.A."/>
            <person name="Yang D."/>
            <person name="Bader C.D."/>
            <person name="Teijaro C.N."/>
            <person name="Fluegel L."/>
            <person name="Davis C.M."/>
            <person name="Simpson J.R."/>
            <person name="Lauterbach L."/>
            <person name="Steele A.D."/>
            <person name="Gui C."/>
            <person name="Meng S."/>
            <person name="Li G."/>
            <person name="Viehrig K."/>
            <person name="Ye F."/>
            <person name="Su P."/>
            <person name="Kiefer A.F."/>
            <person name="Nichols A."/>
            <person name="Cepeda A.J."/>
            <person name="Yan W."/>
            <person name="Fan B."/>
            <person name="Jiang Y."/>
            <person name="Adhikari A."/>
            <person name="Zheng C.-J."/>
            <person name="Schuster L."/>
            <person name="Cowan T.M."/>
            <person name="Smanski M.J."/>
            <person name="Chevrette M.G."/>
            <person name="De Carvalho L.P.S."/>
            <person name="Shen B."/>
        </authorList>
    </citation>
    <scope>NUCLEOTIDE SEQUENCE [LARGE SCALE GENOMIC DNA]</scope>
    <source>
        <strain evidence="5 6">NPDC058348</strain>
    </source>
</reference>
<name>A0ABW6FFV6_9ACTN</name>
<protein>
    <recommendedName>
        <fullName evidence="1">[acyl-carrier-protein] S-malonyltransferase</fullName>
        <ecNumber evidence="1">2.3.1.39</ecNumber>
    </recommendedName>
</protein>
<comment type="catalytic activity">
    <reaction evidence="4">
        <text>holo-[ACP] + malonyl-CoA = malonyl-[ACP] + CoA</text>
        <dbReference type="Rhea" id="RHEA:41792"/>
        <dbReference type="Rhea" id="RHEA-COMP:9623"/>
        <dbReference type="Rhea" id="RHEA-COMP:9685"/>
        <dbReference type="ChEBI" id="CHEBI:57287"/>
        <dbReference type="ChEBI" id="CHEBI:57384"/>
        <dbReference type="ChEBI" id="CHEBI:64479"/>
        <dbReference type="ChEBI" id="CHEBI:78449"/>
        <dbReference type="EC" id="2.3.1.39"/>
    </reaction>
</comment>
<dbReference type="InterPro" id="IPR016035">
    <property type="entry name" value="Acyl_Trfase/lysoPLipase"/>
</dbReference>
<dbReference type="PANTHER" id="PTHR42681">
    <property type="entry name" value="MALONYL-COA-ACYL CARRIER PROTEIN TRANSACYLASE, MITOCHONDRIAL"/>
    <property type="match status" value="1"/>
</dbReference>
<dbReference type="SUPFAM" id="SSF52151">
    <property type="entry name" value="FabD/lysophospholipase-like"/>
    <property type="match status" value="1"/>
</dbReference>
<keyword evidence="2 5" id="KW-0808">Transferase</keyword>
<gene>
    <name evidence="5" type="ORF">ACFWJN_00095</name>
</gene>
<dbReference type="EMBL" id="JBHXIJ010000001">
    <property type="protein sequence ID" value="MFD5097392.1"/>
    <property type="molecule type" value="Genomic_DNA"/>
</dbReference>
<keyword evidence="6" id="KW-1185">Reference proteome</keyword>
<dbReference type="GO" id="GO:0004314">
    <property type="term" value="F:[acyl-carrier-protein] S-malonyltransferase activity"/>
    <property type="evidence" value="ECO:0007669"/>
    <property type="project" value="UniProtKB-EC"/>
</dbReference>
<dbReference type="InterPro" id="IPR001227">
    <property type="entry name" value="Ac_transferase_dom_sf"/>
</dbReference>
<evidence type="ECO:0000313" key="5">
    <source>
        <dbReference type="EMBL" id="MFD5097392.1"/>
    </source>
</evidence>
<evidence type="ECO:0000256" key="2">
    <source>
        <dbReference type="ARBA" id="ARBA00022679"/>
    </source>
</evidence>
<evidence type="ECO:0000256" key="3">
    <source>
        <dbReference type="ARBA" id="ARBA00023315"/>
    </source>
</evidence>
<dbReference type="Gene3D" id="3.30.70.250">
    <property type="entry name" value="Malonyl-CoA ACP transacylase, ACP-binding"/>
    <property type="match status" value="1"/>
</dbReference>
<sequence length="304" mass="33841">MSSRTGAYIFPSQVHVDDELRRRGLSKSMDVLLDLASDTLAMDFRSILKNGTEEEVNDPRFRRPLINIMGVAGWQHDLHTRDIQPVCVAGMSLGYLSAAAAVGWVSLEDMVRMSHLMASIETEVFAETDYVSVFFYNCDTDKVFDELRSQGLDSMLHLAATVSSNQFLGACRLSDLEAMKPALMKAGALYRAIPHSFPGHCALMETVRKRFADEWEFHAPYGNTSLPLVSINDCRPYTSGETIRQHMIDQFTTVLDWRGIIRYLAGLELDTYVVLEPSAFVVKSMLLDPECGLTPVTGGVTGDL</sequence>
<dbReference type="InterPro" id="IPR050858">
    <property type="entry name" value="Mal-CoA-ACP_Trans/PKS_FabD"/>
</dbReference>
<evidence type="ECO:0000256" key="4">
    <source>
        <dbReference type="ARBA" id="ARBA00048462"/>
    </source>
</evidence>
<organism evidence="5 6">
    <name type="scientific">Streptomyces albidochromogenes</name>
    <dbReference type="NCBI Taxonomy" id="329524"/>
    <lineage>
        <taxon>Bacteria</taxon>
        <taxon>Bacillati</taxon>
        <taxon>Actinomycetota</taxon>
        <taxon>Actinomycetes</taxon>
        <taxon>Kitasatosporales</taxon>
        <taxon>Streptomycetaceae</taxon>
        <taxon>Streptomyces</taxon>
    </lineage>
</organism>
<evidence type="ECO:0000256" key="1">
    <source>
        <dbReference type="ARBA" id="ARBA00013258"/>
    </source>
</evidence>
<dbReference type="Proteomes" id="UP001598448">
    <property type="component" value="Unassembled WGS sequence"/>
</dbReference>